<dbReference type="EnsemblMetazoa" id="ACUA025720-RA">
    <property type="protein sequence ID" value="ACUA025720-PA"/>
    <property type="gene ID" value="ACUA025720"/>
</dbReference>
<reference evidence="4" key="1">
    <citation type="submission" date="2013-09" db="EMBL/GenBank/DDBJ databases">
        <title>The Genome Sequence of Anopheles culicifacies species A.</title>
        <authorList>
            <consortium name="The Broad Institute Genomics Platform"/>
            <person name="Neafsey D.E."/>
            <person name="Besansky N."/>
            <person name="Howell P."/>
            <person name="Walton C."/>
            <person name="Young S.K."/>
            <person name="Zeng Q."/>
            <person name="Gargeya S."/>
            <person name="Fitzgerald M."/>
            <person name="Haas B."/>
            <person name="Abouelleil A."/>
            <person name="Allen A.W."/>
            <person name="Alvarado L."/>
            <person name="Arachchi H.M."/>
            <person name="Berlin A.M."/>
            <person name="Chapman S.B."/>
            <person name="Gainer-Dewar J."/>
            <person name="Goldberg J."/>
            <person name="Griggs A."/>
            <person name="Gujja S."/>
            <person name="Hansen M."/>
            <person name="Howarth C."/>
            <person name="Imamovic A."/>
            <person name="Ireland A."/>
            <person name="Larimer J."/>
            <person name="McCowan C."/>
            <person name="Murphy C."/>
            <person name="Pearson M."/>
            <person name="Poon T.W."/>
            <person name="Priest M."/>
            <person name="Roberts A."/>
            <person name="Saif S."/>
            <person name="Shea T."/>
            <person name="Sisk P."/>
            <person name="Sykes S."/>
            <person name="Wortman J."/>
            <person name="Nusbaum C."/>
            <person name="Birren B."/>
        </authorList>
    </citation>
    <scope>NUCLEOTIDE SEQUENCE [LARGE SCALE GENOMIC DNA]</scope>
    <source>
        <strain evidence="4">A-37</strain>
    </source>
</reference>
<accession>A0A182MT81</accession>
<dbReference type="STRING" id="139723.A0A182MT81"/>
<proteinExistence type="predicted"/>
<reference evidence="3" key="2">
    <citation type="submission" date="2020-05" db="UniProtKB">
        <authorList>
            <consortium name="EnsemblMetazoa"/>
        </authorList>
    </citation>
    <scope>IDENTIFICATION</scope>
    <source>
        <strain evidence="3">A-37</strain>
    </source>
</reference>
<evidence type="ECO:0000313" key="3">
    <source>
        <dbReference type="EnsemblMetazoa" id="ACUA025720-PA"/>
    </source>
</evidence>
<sequence>MPTCAVIKVNKPTRKLTRLSRKRLSLRPSTGKTRPRFIMSKKPSVKRTNSQLSVGQNASCTPVSRCEEQLDAAIYRCLHALTKRHQPTDEFRAQFCRGAFLKSNTKAFIQVMHFLLNIYDAREFRKRFYWPIYDKGAENAFRTSTVEYVNHLIERGKLVGMEKIKAHVVVLPGGAKFMKFLLTFIRFVLQEELRRAKGGGAGDGEPITKKRIAQMMASHKRWVDVGERIGGIVQEDTSVLTEKTRKIDALIETVLQGSDVAKQINYDKLMEMWTVLIDTQFREQQKIRERMENIGKEFERVIEKTGSKLKANELSLPFTKEQLKDCLGHYTCQPGTELHQLTQDVFDGSGKLNPIKLLQLFETILPSIERFFVGFCMKNQELMKYEHKELSKVAVKFDDMRQQLDVLQRSLPMLEECLLRDLPGAGDSPNLGKDNFAIKNKLFCTPPIVMDFDAQADDFPAVGPNGRSSHRLALLNKEDVHAMNARMKLLSVSSYQPRSPKPPQKYQKHTADQLTQQQQQQSGSVVFAVPRITRKEKLNPLTMLNRIKAQSQKQNGTTRSNECARVNNTMNISTLSEITLRPEFSSTLLGTPEKVAPGAMGRTPNEDDMERKASATQTLQLPVPSHQPQMKRVTDSPNIHSSPRLMVIYAESNTPKSSLSPKTLLQRAPVTKRTSSKRSSLIEHESTVHTSPSGRLESLIKHDELPPRCQLPMMAPESEEEKENIAGNHQNSGDLSDEKTLNAENGDLQEDLSRTLMATSIGSLKDGTAIERIVDQKAEDQLQHIEELDDDNLFNVSDGIVTDFHHHSEHPWCLHHSWLVLCLWEPYSMPMPRRHHRYWFRNVSLHHLLSPYSKVPVSSSSLLPQLSSVMLSTGNLQHLVEARRFWHEHRFHDVLARVRYTELTKLCLTATRFTGRGTDRYAPKLTLFRTTHRIDVALIGQQHQMVTTGCDIDPPIAWQHFDR</sequence>
<dbReference type="PANTHER" id="PTHR16151:SF2">
    <property type="entry name" value="HAUS AUGMIN-LIKE COMPLEX SUBUNIT 6"/>
    <property type="match status" value="1"/>
</dbReference>
<dbReference type="GO" id="GO:0070652">
    <property type="term" value="C:HAUS complex"/>
    <property type="evidence" value="ECO:0007669"/>
    <property type="project" value="InterPro"/>
</dbReference>
<evidence type="ECO:0000313" key="4">
    <source>
        <dbReference type="Proteomes" id="UP000075883"/>
    </source>
</evidence>
<organism evidence="3 4">
    <name type="scientific">Anopheles culicifacies</name>
    <dbReference type="NCBI Taxonomy" id="139723"/>
    <lineage>
        <taxon>Eukaryota</taxon>
        <taxon>Metazoa</taxon>
        <taxon>Ecdysozoa</taxon>
        <taxon>Arthropoda</taxon>
        <taxon>Hexapoda</taxon>
        <taxon>Insecta</taxon>
        <taxon>Pterygota</taxon>
        <taxon>Neoptera</taxon>
        <taxon>Endopterygota</taxon>
        <taxon>Diptera</taxon>
        <taxon>Nematocera</taxon>
        <taxon>Culicoidea</taxon>
        <taxon>Culicidae</taxon>
        <taxon>Anophelinae</taxon>
        <taxon>Anopheles</taxon>
        <taxon>culicifacies species complex</taxon>
    </lineage>
</organism>
<dbReference type="EMBL" id="AXCM01006202">
    <property type="status" value="NOT_ANNOTATED_CDS"/>
    <property type="molecule type" value="Genomic_DNA"/>
</dbReference>
<feature type="region of interest" description="Disordered" evidence="1">
    <location>
        <begin position="493"/>
        <end position="522"/>
    </location>
</feature>
<dbReference type="PANTHER" id="PTHR16151">
    <property type="entry name" value="HAUS AUGMIN-LIKE COMPLEX SUBUNIT 6"/>
    <property type="match status" value="1"/>
</dbReference>
<feature type="region of interest" description="Disordered" evidence="1">
    <location>
        <begin position="653"/>
        <end position="740"/>
    </location>
</feature>
<dbReference type="GO" id="GO:1990498">
    <property type="term" value="C:mitotic spindle microtubule"/>
    <property type="evidence" value="ECO:0007669"/>
    <property type="project" value="TreeGrafter"/>
</dbReference>
<dbReference type="InterPro" id="IPR028163">
    <property type="entry name" value="HAUS_6_N"/>
</dbReference>
<feature type="compositionally biased region" description="Polar residues" evidence="1">
    <location>
        <begin position="653"/>
        <end position="663"/>
    </location>
</feature>
<feature type="domain" description="HAUS augmin-like complex subunit 6 N-terminal" evidence="2">
    <location>
        <begin position="74"/>
        <end position="293"/>
    </location>
</feature>
<dbReference type="GO" id="GO:0008017">
    <property type="term" value="F:microtubule binding"/>
    <property type="evidence" value="ECO:0007669"/>
    <property type="project" value="TreeGrafter"/>
</dbReference>
<dbReference type="VEuPathDB" id="VectorBase:ACUA025720"/>
<name>A0A182MT81_9DIPT</name>
<dbReference type="InterPro" id="IPR026797">
    <property type="entry name" value="HAUS_6"/>
</dbReference>
<evidence type="ECO:0000259" key="2">
    <source>
        <dbReference type="Pfam" id="PF14661"/>
    </source>
</evidence>
<protein>
    <recommendedName>
        <fullName evidence="2">HAUS augmin-like complex subunit 6 N-terminal domain-containing protein</fullName>
    </recommendedName>
</protein>
<dbReference type="AlphaFoldDB" id="A0A182MT81"/>
<keyword evidence="4" id="KW-1185">Reference proteome</keyword>
<dbReference type="Proteomes" id="UP000075883">
    <property type="component" value="Unassembled WGS sequence"/>
</dbReference>
<dbReference type="GO" id="GO:0051225">
    <property type="term" value="P:spindle assembly"/>
    <property type="evidence" value="ECO:0007669"/>
    <property type="project" value="InterPro"/>
</dbReference>
<evidence type="ECO:0000256" key="1">
    <source>
        <dbReference type="SAM" id="MobiDB-lite"/>
    </source>
</evidence>
<dbReference type="Pfam" id="PF14661">
    <property type="entry name" value="HAUS6_N"/>
    <property type="match status" value="1"/>
</dbReference>